<dbReference type="SUPFAM" id="SSF51445">
    <property type="entry name" value="(Trans)glycosidases"/>
    <property type="match status" value="1"/>
</dbReference>
<dbReference type="PANTHER" id="PTHR10353:SF36">
    <property type="entry name" value="LP05116P"/>
    <property type="match status" value="1"/>
</dbReference>
<evidence type="ECO:0000256" key="2">
    <source>
        <dbReference type="ARBA" id="ARBA00012744"/>
    </source>
</evidence>
<keyword evidence="4 7" id="KW-0326">Glycosidase</keyword>
<protein>
    <recommendedName>
        <fullName evidence="2">beta-glucosidase</fullName>
        <ecNumber evidence="2">3.2.1.21</ecNumber>
    </recommendedName>
</protein>
<dbReference type="InterPro" id="IPR017853">
    <property type="entry name" value="GH"/>
</dbReference>
<evidence type="ECO:0000256" key="5">
    <source>
        <dbReference type="PROSITE-ProRule" id="PRU10055"/>
    </source>
</evidence>
<dbReference type="EC" id="3.2.1.21" evidence="2"/>
<dbReference type="AlphaFoldDB" id="A0A8H8CGE9"/>
<comment type="caution">
    <text evidence="8">The sequence shown here is derived from an EMBL/GenBank/DDBJ whole genome shotgun (WGS) entry which is preliminary data.</text>
</comment>
<keyword evidence="3 7" id="KW-0378">Hydrolase</keyword>
<gene>
    <name evidence="8" type="ORF">JR316_010221</name>
</gene>
<feature type="active site" description="Nucleophile" evidence="5">
    <location>
        <position position="384"/>
    </location>
</feature>
<comment type="similarity">
    <text evidence="1 6">Belongs to the glycosyl hydrolase 1 family.</text>
</comment>
<dbReference type="PROSITE" id="PS00653">
    <property type="entry name" value="GLYCOSYL_HYDROL_F1_2"/>
    <property type="match status" value="1"/>
</dbReference>
<dbReference type="FunFam" id="3.20.20.80:FF:000041">
    <property type="entry name" value="Beta-glucosidase 7"/>
    <property type="match status" value="1"/>
</dbReference>
<dbReference type="InterPro" id="IPR018120">
    <property type="entry name" value="Glyco_hydro_1_AS"/>
</dbReference>
<sequence length="482" mass="54442">MSKLLPADFAYGFATAAYQIEGTPAGANRTASIWDTFTHVKPKSGHKRVADDSSGDVAADSFNRWREDIALLKSYGANSYRFSVSWSRIIDFGGSKKAAGYKDPANWEGIKLYREIIEELVRVGITPFVTLHHFDLPQALEDRYGGWLNKKIVDDFVHYAKICFESFGDVVKHWITTNEPYVAIVTGYGYGIHAPGRSSYREIADEGDSSTEPWIAGHHFILAHAHTVKYFREHVFPVHGGTIGITLDSSSYIPYDDKPENVEAAQRGRDFQLGLFADPIYKGHYPASVKRILGNRLPDFTAEEIDIIKGSSDFFGVNAYTSSLTRDGGHDELRGNIETTFIKPDGTQLGTQAKSSWLQDYAPGFRLLLNYIWKTYKTPIYVTENGFSAKSDVELSLPEVLHDTDRVEYFRGYTNALLAAVVEDGVPVKGYFAWSLLDNFEWSDGYTTRFGVTYVDYKTQMRYPKESSQFLKKWFAEHIGRE</sequence>
<reference evidence="8" key="1">
    <citation type="submission" date="2021-02" db="EMBL/GenBank/DDBJ databases">
        <title>Psilocybe cubensis genome.</title>
        <authorList>
            <person name="Mckernan K.J."/>
            <person name="Crawford S."/>
            <person name="Trippe A."/>
            <person name="Kane L.T."/>
            <person name="Mclaughlin S."/>
        </authorList>
    </citation>
    <scope>NUCLEOTIDE SEQUENCE [LARGE SCALE GENOMIC DNA]</scope>
    <source>
        <strain evidence="8">MGC-MH-2018</strain>
    </source>
</reference>
<evidence type="ECO:0000256" key="1">
    <source>
        <dbReference type="ARBA" id="ARBA00010838"/>
    </source>
</evidence>
<proteinExistence type="inferred from homology"/>
<evidence type="ECO:0000256" key="3">
    <source>
        <dbReference type="ARBA" id="ARBA00022801"/>
    </source>
</evidence>
<dbReference type="InterPro" id="IPR001360">
    <property type="entry name" value="Glyco_hydro_1"/>
</dbReference>
<dbReference type="PANTHER" id="PTHR10353">
    <property type="entry name" value="GLYCOSYL HYDROLASE"/>
    <property type="match status" value="1"/>
</dbReference>
<dbReference type="Gene3D" id="3.20.20.80">
    <property type="entry name" value="Glycosidases"/>
    <property type="match status" value="1"/>
</dbReference>
<dbReference type="Pfam" id="PF00232">
    <property type="entry name" value="Glyco_hydro_1"/>
    <property type="match status" value="1"/>
</dbReference>
<organism evidence="8">
    <name type="scientific">Psilocybe cubensis</name>
    <name type="common">Psychedelic mushroom</name>
    <name type="synonym">Stropharia cubensis</name>
    <dbReference type="NCBI Taxonomy" id="181762"/>
    <lineage>
        <taxon>Eukaryota</taxon>
        <taxon>Fungi</taxon>
        <taxon>Dikarya</taxon>
        <taxon>Basidiomycota</taxon>
        <taxon>Agaricomycotina</taxon>
        <taxon>Agaricomycetes</taxon>
        <taxon>Agaricomycetidae</taxon>
        <taxon>Agaricales</taxon>
        <taxon>Agaricineae</taxon>
        <taxon>Strophariaceae</taxon>
        <taxon>Psilocybe</taxon>
    </lineage>
</organism>
<dbReference type="PRINTS" id="PR00131">
    <property type="entry name" value="GLHYDRLASE1"/>
</dbReference>
<dbReference type="GO" id="GO:0005975">
    <property type="term" value="P:carbohydrate metabolic process"/>
    <property type="evidence" value="ECO:0007669"/>
    <property type="project" value="InterPro"/>
</dbReference>
<evidence type="ECO:0000256" key="6">
    <source>
        <dbReference type="RuleBase" id="RU003690"/>
    </source>
</evidence>
<evidence type="ECO:0000256" key="4">
    <source>
        <dbReference type="ARBA" id="ARBA00023295"/>
    </source>
</evidence>
<name>A0A8H8CGE9_PSICU</name>
<evidence type="ECO:0000313" key="8">
    <source>
        <dbReference type="EMBL" id="KAG5164583.1"/>
    </source>
</evidence>
<accession>A0A8H8CGE9</accession>
<evidence type="ECO:0000256" key="7">
    <source>
        <dbReference type="RuleBase" id="RU004468"/>
    </source>
</evidence>
<dbReference type="PROSITE" id="PS00572">
    <property type="entry name" value="GLYCOSYL_HYDROL_F1_1"/>
    <property type="match status" value="1"/>
</dbReference>
<dbReference type="InterPro" id="IPR033132">
    <property type="entry name" value="GH_1_N_CS"/>
</dbReference>
<dbReference type="GO" id="GO:0008422">
    <property type="term" value="F:beta-glucosidase activity"/>
    <property type="evidence" value="ECO:0007669"/>
    <property type="project" value="TreeGrafter"/>
</dbReference>
<dbReference type="EMBL" id="JAFIQS010000011">
    <property type="protein sequence ID" value="KAG5164583.1"/>
    <property type="molecule type" value="Genomic_DNA"/>
</dbReference>
<dbReference type="OrthoDB" id="65569at2759"/>